<comment type="similarity">
    <text evidence="3 12 13">Belongs to the NDK family.</text>
</comment>
<dbReference type="SUPFAM" id="SSF54919">
    <property type="entry name" value="Nucleoside diphosphate kinase, NDK"/>
    <property type="match status" value="1"/>
</dbReference>
<evidence type="ECO:0000256" key="5">
    <source>
        <dbReference type="ARBA" id="ARBA00022679"/>
    </source>
</evidence>
<dbReference type="InterPro" id="IPR034907">
    <property type="entry name" value="NDK-like_dom"/>
</dbReference>
<evidence type="ECO:0000256" key="2">
    <source>
        <dbReference type="ARBA" id="ARBA00000937"/>
    </source>
</evidence>
<evidence type="ECO:0000256" key="12">
    <source>
        <dbReference type="PROSITE-ProRule" id="PRU00706"/>
    </source>
</evidence>
<evidence type="ECO:0000259" key="15">
    <source>
        <dbReference type="SMART" id="SM00562"/>
    </source>
</evidence>
<protein>
    <recommendedName>
        <fullName evidence="14">Nucleoside diphosphate kinase</fullName>
        <ecNumber evidence="14">2.7.4.6</ecNumber>
    </recommendedName>
</protein>
<evidence type="ECO:0000256" key="1">
    <source>
        <dbReference type="ARBA" id="ARBA00000082"/>
    </source>
</evidence>
<evidence type="ECO:0000256" key="9">
    <source>
        <dbReference type="ARBA" id="ARBA00022840"/>
    </source>
</evidence>
<name>A0ABC9CJV8_9POAL</name>
<evidence type="ECO:0000256" key="10">
    <source>
        <dbReference type="ARBA" id="ARBA00022842"/>
    </source>
</evidence>
<evidence type="ECO:0000256" key="7">
    <source>
        <dbReference type="ARBA" id="ARBA00022741"/>
    </source>
</evidence>
<keyword evidence="11" id="KW-0546">Nucleotide metabolism</keyword>
<dbReference type="InterPro" id="IPR001564">
    <property type="entry name" value="Nucleoside_diP_kinase"/>
</dbReference>
<keyword evidence="6" id="KW-0479">Metal-binding</keyword>
<keyword evidence="10" id="KW-0460">Magnesium</keyword>
<feature type="active site" description="Pros-phosphohistidine intermediate" evidence="12">
    <location>
        <position position="249"/>
    </location>
</feature>
<dbReference type="InterPro" id="IPR036850">
    <property type="entry name" value="NDK-like_dom_sf"/>
</dbReference>
<dbReference type="GO" id="GO:0005524">
    <property type="term" value="F:ATP binding"/>
    <property type="evidence" value="ECO:0007669"/>
    <property type="project" value="UniProtKB-KW"/>
</dbReference>
<dbReference type="AlphaFoldDB" id="A0ABC9CJV8"/>
<feature type="binding site" evidence="12">
    <location>
        <position position="246"/>
    </location>
    <ligand>
        <name>ATP</name>
        <dbReference type="ChEBI" id="CHEBI:30616"/>
    </ligand>
</feature>
<organism evidence="16 17">
    <name type="scientific">Urochloa decumbens</name>
    <dbReference type="NCBI Taxonomy" id="240449"/>
    <lineage>
        <taxon>Eukaryota</taxon>
        <taxon>Viridiplantae</taxon>
        <taxon>Streptophyta</taxon>
        <taxon>Embryophyta</taxon>
        <taxon>Tracheophyta</taxon>
        <taxon>Spermatophyta</taxon>
        <taxon>Magnoliopsida</taxon>
        <taxon>Liliopsida</taxon>
        <taxon>Poales</taxon>
        <taxon>Poaceae</taxon>
        <taxon>PACMAD clade</taxon>
        <taxon>Panicoideae</taxon>
        <taxon>Panicodae</taxon>
        <taxon>Paniceae</taxon>
        <taxon>Melinidinae</taxon>
        <taxon>Urochloa</taxon>
    </lineage>
</organism>
<dbReference type="PANTHER" id="PTHR46161:SF3">
    <property type="entry name" value="NUCLEOSIDE DIPHOSPHATE KINASE DDB_G0292928-RELATED"/>
    <property type="match status" value="1"/>
</dbReference>
<feature type="binding site" evidence="12">
    <location>
        <position position="236"/>
    </location>
    <ligand>
        <name>ATP</name>
        <dbReference type="ChEBI" id="CHEBI:30616"/>
    </ligand>
</feature>
<evidence type="ECO:0000256" key="8">
    <source>
        <dbReference type="ARBA" id="ARBA00022777"/>
    </source>
</evidence>
<dbReference type="PROSITE" id="PS51374">
    <property type="entry name" value="NDPK_LIKE"/>
    <property type="match status" value="1"/>
</dbReference>
<dbReference type="GO" id="GO:0046872">
    <property type="term" value="F:metal ion binding"/>
    <property type="evidence" value="ECO:0007669"/>
    <property type="project" value="UniProtKB-KW"/>
</dbReference>
<keyword evidence="5 14" id="KW-0808">Transferase</keyword>
<feature type="domain" description="Nucleoside diphosphate kinase-like" evidence="15">
    <location>
        <begin position="132"/>
        <end position="272"/>
    </location>
</feature>
<comment type="catalytic activity">
    <reaction evidence="1 14">
        <text>a 2'-deoxyribonucleoside 5'-diphosphate + ATP = a 2'-deoxyribonucleoside 5'-triphosphate + ADP</text>
        <dbReference type="Rhea" id="RHEA:44640"/>
        <dbReference type="ChEBI" id="CHEBI:30616"/>
        <dbReference type="ChEBI" id="CHEBI:61560"/>
        <dbReference type="ChEBI" id="CHEBI:73316"/>
        <dbReference type="ChEBI" id="CHEBI:456216"/>
        <dbReference type="EC" id="2.7.4.6"/>
    </reaction>
</comment>
<evidence type="ECO:0000256" key="11">
    <source>
        <dbReference type="ARBA" id="ARBA00023080"/>
    </source>
</evidence>
<dbReference type="Proteomes" id="UP001497457">
    <property type="component" value="Chromosome 3rd"/>
</dbReference>
<dbReference type="PROSITE" id="PS00469">
    <property type="entry name" value="NDPK"/>
    <property type="match status" value="1"/>
</dbReference>
<keyword evidence="8 14" id="KW-0418">Kinase</keyword>
<feature type="binding site" evidence="12">
    <location>
        <position position="188"/>
    </location>
    <ligand>
        <name>ATP</name>
        <dbReference type="ChEBI" id="CHEBI:30616"/>
    </ligand>
</feature>
<dbReference type="GO" id="GO:0004550">
    <property type="term" value="F:nucleoside diphosphate kinase activity"/>
    <property type="evidence" value="ECO:0007669"/>
    <property type="project" value="UniProtKB-EC"/>
</dbReference>
<keyword evidence="4" id="KW-0963">Cytoplasm</keyword>
<evidence type="ECO:0000313" key="16">
    <source>
        <dbReference type="EMBL" id="CAL5021368.1"/>
    </source>
</evidence>
<dbReference type="EC" id="2.7.4.6" evidence="14"/>
<feature type="binding site" evidence="12">
    <location>
        <position position="140"/>
    </location>
    <ligand>
        <name>ATP</name>
        <dbReference type="ChEBI" id="CHEBI:30616"/>
    </ligand>
</feature>
<accession>A0ABC9CJV8</accession>
<evidence type="ECO:0000256" key="3">
    <source>
        <dbReference type="ARBA" id="ARBA00008142"/>
    </source>
</evidence>
<proteinExistence type="inferred from homology"/>
<dbReference type="PANTHER" id="PTHR46161">
    <property type="entry name" value="NUCLEOSIDE DIPHOSPHATE KINASE"/>
    <property type="match status" value="1"/>
</dbReference>
<evidence type="ECO:0000256" key="13">
    <source>
        <dbReference type="RuleBase" id="RU004011"/>
    </source>
</evidence>
<evidence type="ECO:0000256" key="14">
    <source>
        <dbReference type="RuleBase" id="RU004013"/>
    </source>
</evidence>
<comment type="catalytic activity">
    <reaction evidence="2">
        <text>a ribonucleoside 5'-diphosphate + ATP = a ribonucleoside 5'-triphosphate + ADP</text>
        <dbReference type="Rhea" id="RHEA:18113"/>
        <dbReference type="ChEBI" id="CHEBI:30616"/>
        <dbReference type="ChEBI" id="CHEBI:57930"/>
        <dbReference type="ChEBI" id="CHEBI:61557"/>
        <dbReference type="ChEBI" id="CHEBI:456216"/>
        <dbReference type="EC" id="2.7.4.6"/>
    </reaction>
</comment>
<dbReference type="Pfam" id="PF00334">
    <property type="entry name" value="NDK"/>
    <property type="match status" value="1"/>
</dbReference>
<sequence>MGNAELFRLFSPVLFGRRVRRRWERVLAWAEQDGWLFLVGPKWTGPDLSLLIWARSTACETEHLAEEQQSRKGFLQTKSTAGSLSPPLRSAAPPQMARATWPAAGAFVSRWLPPLLLLFLISGCCSCGAVEGERTLAMIKPDGLSGNYTENIKADILGSGFRIIKEIQVQLDAERASLFYAEHSGRSFFDSLIKYITSGPVLAMVLEKPDAIAQWRALIGPTDARKAKTSHPNSIRAMCGLDSEKNCVHGSDSLESAAREISFFFGDADSETVEHDEL</sequence>
<keyword evidence="17" id="KW-1185">Reference proteome</keyword>
<dbReference type="SMART" id="SM00562">
    <property type="entry name" value="NDK"/>
    <property type="match status" value="1"/>
</dbReference>
<dbReference type="GO" id="GO:0009117">
    <property type="term" value="P:nucleotide metabolic process"/>
    <property type="evidence" value="ECO:0007669"/>
    <property type="project" value="UniProtKB-KW"/>
</dbReference>
<feature type="binding site" evidence="12">
    <location>
        <position position="222"/>
    </location>
    <ligand>
        <name>ATP</name>
        <dbReference type="ChEBI" id="CHEBI:30616"/>
    </ligand>
</feature>
<dbReference type="EMBL" id="OZ075113">
    <property type="protein sequence ID" value="CAL5021368.1"/>
    <property type="molecule type" value="Genomic_DNA"/>
</dbReference>
<evidence type="ECO:0000256" key="6">
    <source>
        <dbReference type="ARBA" id="ARBA00022723"/>
    </source>
</evidence>
<dbReference type="PRINTS" id="PR01243">
    <property type="entry name" value="NUCDPKINASE"/>
</dbReference>
<gene>
    <name evidence="16" type="ORF">URODEC1_LOCUS75936</name>
</gene>
<feature type="binding site" evidence="12">
    <location>
        <position position="216"/>
    </location>
    <ligand>
        <name>ATP</name>
        <dbReference type="ChEBI" id="CHEBI:30616"/>
    </ligand>
</feature>
<evidence type="ECO:0000313" key="17">
    <source>
        <dbReference type="Proteomes" id="UP001497457"/>
    </source>
</evidence>
<keyword evidence="7 14" id="KW-0547">Nucleotide-binding</keyword>
<dbReference type="Gene3D" id="3.30.70.141">
    <property type="entry name" value="Nucleoside diphosphate kinase-like domain"/>
    <property type="match status" value="1"/>
</dbReference>
<reference evidence="16" key="1">
    <citation type="submission" date="2024-10" db="EMBL/GenBank/DDBJ databases">
        <authorList>
            <person name="Ryan C."/>
        </authorList>
    </citation>
    <scope>NUCLEOTIDE SEQUENCE [LARGE SCALE GENOMIC DNA]</scope>
</reference>
<evidence type="ECO:0000256" key="4">
    <source>
        <dbReference type="ARBA" id="ARBA00022490"/>
    </source>
</evidence>
<dbReference type="InterPro" id="IPR023005">
    <property type="entry name" value="Nucleoside_diP_kinase_AS"/>
</dbReference>
<keyword evidence="9 14" id="KW-0067">ATP-binding</keyword>